<comment type="function">
    <text evidence="1">Involved in the transposition of the insertion sequence IS5.</text>
</comment>
<organism evidence="9 21">
    <name type="scientific">Candidatus Bealeia paramacronuclearis</name>
    <dbReference type="NCBI Taxonomy" id="1921001"/>
    <lineage>
        <taxon>Bacteria</taxon>
        <taxon>Pseudomonadati</taxon>
        <taxon>Pseudomonadota</taxon>
        <taxon>Alphaproteobacteria</taxon>
        <taxon>Holosporales</taxon>
        <taxon>Holosporaceae</taxon>
        <taxon>Candidatus Bealeia</taxon>
    </lineage>
</organism>
<dbReference type="EMBL" id="CP133270">
    <property type="protein sequence ID" value="WVX67590.1"/>
    <property type="molecule type" value="Genomic_DNA"/>
</dbReference>
<dbReference type="EMBL" id="CP133270">
    <property type="protein sequence ID" value="WVX66615.1"/>
    <property type="molecule type" value="Genomic_DNA"/>
</dbReference>
<feature type="domain" description="Transposase IS4-like" evidence="6">
    <location>
        <begin position="128"/>
        <end position="317"/>
    </location>
</feature>
<feature type="domain" description="Transposase InsH N-terminal" evidence="7">
    <location>
        <begin position="7"/>
        <end position="98"/>
    </location>
</feature>
<dbReference type="EMBL" id="CP133270">
    <property type="protein sequence ID" value="WVX67523.1"/>
    <property type="molecule type" value="Genomic_DNA"/>
</dbReference>
<dbReference type="Proteomes" id="UP001330434">
    <property type="component" value="Plasmid pBealeia6"/>
</dbReference>
<geneLocation type="plasmid" evidence="20 21">
    <name>pBealeia6</name>
</geneLocation>
<dbReference type="NCBIfam" id="NF033581">
    <property type="entry name" value="transpos_IS5_4"/>
    <property type="match status" value="1"/>
</dbReference>
<dbReference type="PANTHER" id="PTHR35604">
    <property type="entry name" value="TRANSPOSASE INSH FOR INSERTION SEQUENCE ELEMENT IS5A-RELATED"/>
    <property type="match status" value="1"/>
</dbReference>
<evidence type="ECO:0000259" key="6">
    <source>
        <dbReference type="Pfam" id="PF01609"/>
    </source>
</evidence>
<dbReference type="EMBL" id="CP133270">
    <property type="protein sequence ID" value="WVX67332.1"/>
    <property type="molecule type" value="Genomic_DNA"/>
</dbReference>
<evidence type="ECO:0000256" key="1">
    <source>
        <dbReference type="ARBA" id="ARBA00003544"/>
    </source>
</evidence>
<dbReference type="EMBL" id="CP133276">
    <property type="protein sequence ID" value="WVX67833.1"/>
    <property type="molecule type" value="Genomic_DNA"/>
</dbReference>
<dbReference type="InterPro" id="IPR047959">
    <property type="entry name" value="Transpos_IS5"/>
</dbReference>
<dbReference type="InterPro" id="IPR008490">
    <property type="entry name" value="Transposase_InsH_N"/>
</dbReference>
<dbReference type="InterPro" id="IPR002559">
    <property type="entry name" value="Transposase_11"/>
</dbReference>
<dbReference type="Proteomes" id="UP001330434">
    <property type="component" value="Chromosome"/>
</dbReference>
<evidence type="ECO:0000313" key="21">
    <source>
        <dbReference type="Proteomes" id="UP001330434"/>
    </source>
</evidence>
<evidence type="ECO:0000256" key="5">
    <source>
        <dbReference type="ARBA" id="ARBA00023172"/>
    </source>
</evidence>
<gene>
    <name evidence="8" type="ORF">Bealeia1_00144</name>
    <name evidence="9" type="ORF">Bealeia1_00310</name>
    <name evidence="10" type="ORF">Bealeia1_00533</name>
    <name evidence="11" type="ORF">Bealeia1_00794</name>
    <name evidence="12" type="ORF">Bealeia1_00902</name>
    <name evidence="13" type="ORF">Bealeia1_01110</name>
    <name evidence="14" type="ORF">Bealeia1_01296</name>
    <name evidence="15" type="ORF">Bealeia1_01531</name>
    <name evidence="16" type="ORF">Bealeia1_01736</name>
    <name evidence="17" type="ORF">Bealeia1_01758</name>
    <name evidence="18" type="ORF">Bealeia1_01804</name>
    <name evidence="19" type="ORF">Bealeia1_01905</name>
    <name evidence="20" type="ORF">Bealeia1_02052</name>
</gene>
<evidence type="ECO:0000313" key="9">
    <source>
        <dbReference type="EMBL" id="WVX66137.1"/>
    </source>
</evidence>
<dbReference type="PANTHER" id="PTHR35604:SF2">
    <property type="entry name" value="TRANSPOSASE INSH FOR INSERTION SEQUENCE ELEMENT IS5A-RELATED"/>
    <property type="match status" value="1"/>
</dbReference>
<dbReference type="EMBL" id="CP133270">
    <property type="protein sequence ID" value="WVX65975.1"/>
    <property type="molecule type" value="Genomic_DNA"/>
</dbReference>
<keyword evidence="3" id="KW-0815">Transposition</keyword>
<evidence type="ECO:0000256" key="3">
    <source>
        <dbReference type="ARBA" id="ARBA00022578"/>
    </source>
</evidence>
<dbReference type="Pfam" id="PF05598">
    <property type="entry name" value="DUF772"/>
    <property type="match status" value="1"/>
</dbReference>
<evidence type="ECO:0000256" key="2">
    <source>
        <dbReference type="ARBA" id="ARBA00010075"/>
    </source>
</evidence>
<dbReference type="EMBL" id="CP133270">
    <property type="protein sequence ID" value="WVX67099.1"/>
    <property type="molecule type" value="Genomic_DNA"/>
</dbReference>
<dbReference type="EMBL" id="CP133270">
    <property type="protein sequence ID" value="WVX67545.1"/>
    <property type="molecule type" value="Genomic_DNA"/>
</dbReference>
<comment type="similarity">
    <text evidence="2">Belongs to the transposase 11 family.</text>
</comment>
<proteinExistence type="inferred from homology"/>
<keyword evidence="21" id="KW-1185">Reference proteome</keyword>
<evidence type="ECO:0000313" key="16">
    <source>
        <dbReference type="EMBL" id="WVX67523.1"/>
    </source>
</evidence>
<evidence type="ECO:0000313" key="19">
    <source>
        <dbReference type="EMBL" id="WVX67689.1"/>
    </source>
</evidence>
<dbReference type="EMBL" id="CP133270">
    <property type="protein sequence ID" value="WVX66137.1"/>
    <property type="molecule type" value="Genomic_DNA"/>
</dbReference>
<name>A0ABZ2C3Y3_9PROT</name>
<evidence type="ECO:0000313" key="10">
    <source>
        <dbReference type="EMBL" id="WVX66357.1"/>
    </source>
</evidence>
<dbReference type="RefSeq" id="WP_331255236.1">
    <property type="nucleotide sequence ID" value="NZ_CP133270.1"/>
</dbReference>
<sequence>MSFLNREARERLKNSQLIQAFSLIDWESVKQNMGKLGRSGYGPNGYVPVNLLKALILQAWHSLSDEGLEEALRVRLDFMVITGLEKVPDHTTLCRFRNLLISQNLWEYLLAMINYQLEQKGLKVKESQGAIIDATLIESAARPRKEMEGMAVDREEDKEYAVEEQVTLSKDPDATWLKKGKRSYFGYKGFMVIDQEDGYIDQVHVTPAHVSEVRELEEVVKKRRDKRLYGDKGYASQGNKDLLRSKGIKNGLMEKAKRNKPLTHWQKVFNRMISKIRYRVEQGFGTLKRKFKFTRASYFTTPKVQGQMALKAIAFNLLKATNKVAYG</sequence>
<keyword evidence="5" id="KW-0233">DNA recombination</keyword>
<dbReference type="EMBL" id="CP133270">
    <property type="protein sequence ID" value="WVX66357.1"/>
    <property type="molecule type" value="Genomic_DNA"/>
</dbReference>
<dbReference type="EMBL" id="CP133270">
    <property type="protein sequence ID" value="WVX66915.1"/>
    <property type="molecule type" value="Genomic_DNA"/>
</dbReference>
<protein>
    <submittedName>
        <fullName evidence="9">IS5 family transposase</fullName>
    </submittedName>
</protein>
<evidence type="ECO:0000313" key="20">
    <source>
        <dbReference type="EMBL" id="WVX67833.1"/>
    </source>
</evidence>
<accession>A0ABZ2C3Y3</accession>
<evidence type="ECO:0000313" key="14">
    <source>
        <dbReference type="EMBL" id="WVX67099.1"/>
    </source>
</evidence>
<evidence type="ECO:0000313" key="11">
    <source>
        <dbReference type="EMBL" id="WVX66615.1"/>
    </source>
</evidence>
<dbReference type="Pfam" id="PF01609">
    <property type="entry name" value="DDE_Tnp_1"/>
    <property type="match status" value="1"/>
</dbReference>
<dbReference type="EMBL" id="CP133270">
    <property type="protein sequence ID" value="WVX66718.1"/>
    <property type="molecule type" value="Genomic_DNA"/>
</dbReference>
<evidence type="ECO:0000313" key="18">
    <source>
        <dbReference type="EMBL" id="WVX67590.1"/>
    </source>
</evidence>
<dbReference type="EMBL" id="CP133270">
    <property type="protein sequence ID" value="WVX67689.1"/>
    <property type="molecule type" value="Genomic_DNA"/>
</dbReference>
<evidence type="ECO:0000313" key="17">
    <source>
        <dbReference type="EMBL" id="WVX67545.1"/>
    </source>
</evidence>
<reference evidence="9 21" key="2">
    <citation type="journal article" date="2024" name="Environ. Microbiol.">
        <title>Novel evolutionary insights on the interactions of the Holosporales (Alphaproteobacteria) with eukaryotic hosts from comparative genomics.</title>
        <authorList>
            <person name="Giovannini M."/>
            <person name="Petroni G."/>
            <person name="Castelli M."/>
        </authorList>
    </citation>
    <scope>NUCLEOTIDE SEQUENCE [LARGE SCALE GENOMIC DNA]</scope>
    <source>
        <strain evidence="9 21">US_Bl 15I1</strain>
    </source>
</reference>
<evidence type="ECO:0000256" key="4">
    <source>
        <dbReference type="ARBA" id="ARBA00023125"/>
    </source>
</evidence>
<keyword evidence="4" id="KW-0238">DNA-binding</keyword>
<reference evidence="9" key="1">
    <citation type="submission" date="2023-08" db="EMBL/GenBank/DDBJ databases">
        <authorList>
            <person name="Giovannini M.G."/>
            <person name="Castelli M.C."/>
            <person name="Petroni G.P."/>
        </authorList>
    </citation>
    <scope>NUCLEOTIDE SEQUENCE</scope>
    <source>
        <strain evidence="9">US_Bl 15I1</strain>
        <plasmid evidence="20">pBealeia6</plasmid>
    </source>
</reference>
<evidence type="ECO:0000313" key="8">
    <source>
        <dbReference type="EMBL" id="WVX65975.1"/>
    </source>
</evidence>
<keyword evidence="20" id="KW-0614">Plasmid</keyword>
<evidence type="ECO:0000313" key="12">
    <source>
        <dbReference type="EMBL" id="WVX66718.1"/>
    </source>
</evidence>
<evidence type="ECO:0000313" key="15">
    <source>
        <dbReference type="EMBL" id="WVX67332.1"/>
    </source>
</evidence>
<evidence type="ECO:0000313" key="13">
    <source>
        <dbReference type="EMBL" id="WVX66915.1"/>
    </source>
</evidence>
<evidence type="ECO:0000259" key="7">
    <source>
        <dbReference type="Pfam" id="PF05598"/>
    </source>
</evidence>